<evidence type="ECO:0000313" key="2">
    <source>
        <dbReference type="Proteomes" id="UP001341840"/>
    </source>
</evidence>
<gene>
    <name evidence="1" type="ORF">PIB30_081353</name>
</gene>
<proteinExistence type="predicted"/>
<accession>A0ABU6ZQ97</accession>
<feature type="non-terminal residue" evidence="1">
    <location>
        <position position="88"/>
    </location>
</feature>
<reference evidence="1 2" key="1">
    <citation type="journal article" date="2023" name="Plants (Basel)">
        <title>Bridging the Gap: Combining Genomics and Transcriptomics Approaches to Understand Stylosanthes scabra, an Orphan Legume from the Brazilian Caatinga.</title>
        <authorList>
            <person name="Ferreira-Neto J.R.C."/>
            <person name="da Silva M.D."/>
            <person name="Binneck E."/>
            <person name="de Melo N.F."/>
            <person name="da Silva R.H."/>
            <person name="de Melo A.L.T.M."/>
            <person name="Pandolfi V."/>
            <person name="Bustamante F.O."/>
            <person name="Brasileiro-Vidal A.C."/>
            <person name="Benko-Iseppon A.M."/>
        </authorList>
    </citation>
    <scope>NUCLEOTIDE SEQUENCE [LARGE SCALE GENOMIC DNA]</scope>
    <source>
        <tissue evidence="1">Leaves</tissue>
    </source>
</reference>
<dbReference type="EMBL" id="JASCZI010273074">
    <property type="protein sequence ID" value="MED6224172.1"/>
    <property type="molecule type" value="Genomic_DNA"/>
</dbReference>
<keyword evidence="2" id="KW-1185">Reference proteome</keyword>
<sequence length="88" mass="9962">MVLANSQQQLQIEGQSCHRLLINAQLELSPVILPLFSNTSSFTKPAHLKFRASCDLTDAGIEEFANNYKGLDPWRRIQKVPRVGRLKN</sequence>
<comment type="caution">
    <text evidence="1">The sequence shown here is derived from an EMBL/GenBank/DDBJ whole genome shotgun (WGS) entry which is preliminary data.</text>
</comment>
<organism evidence="1 2">
    <name type="scientific">Stylosanthes scabra</name>
    <dbReference type="NCBI Taxonomy" id="79078"/>
    <lineage>
        <taxon>Eukaryota</taxon>
        <taxon>Viridiplantae</taxon>
        <taxon>Streptophyta</taxon>
        <taxon>Embryophyta</taxon>
        <taxon>Tracheophyta</taxon>
        <taxon>Spermatophyta</taxon>
        <taxon>Magnoliopsida</taxon>
        <taxon>eudicotyledons</taxon>
        <taxon>Gunneridae</taxon>
        <taxon>Pentapetalae</taxon>
        <taxon>rosids</taxon>
        <taxon>fabids</taxon>
        <taxon>Fabales</taxon>
        <taxon>Fabaceae</taxon>
        <taxon>Papilionoideae</taxon>
        <taxon>50 kb inversion clade</taxon>
        <taxon>dalbergioids sensu lato</taxon>
        <taxon>Dalbergieae</taxon>
        <taxon>Pterocarpus clade</taxon>
        <taxon>Stylosanthes</taxon>
    </lineage>
</organism>
<dbReference type="Proteomes" id="UP001341840">
    <property type="component" value="Unassembled WGS sequence"/>
</dbReference>
<name>A0ABU6ZQ97_9FABA</name>
<protein>
    <submittedName>
        <fullName evidence="1">Uncharacterized protein</fullName>
    </submittedName>
</protein>
<evidence type="ECO:0000313" key="1">
    <source>
        <dbReference type="EMBL" id="MED6224172.1"/>
    </source>
</evidence>